<evidence type="ECO:0000256" key="1">
    <source>
        <dbReference type="SAM" id="MobiDB-lite"/>
    </source>
</evidence>
<keyword evidence="2" id="KW-0472">Membrane</keyword>
<comment type="caution">
    <text evidence="3">The sequence shown here is derived from an EMBL/GenBank/DDBJ whole genome shotgun (WGS) entry which is preliminary data.</text>
</comment>
<dbReference type="Gene3D" id="2.30.30.40">
    <property type="entry name" value="SH3 Domains"/>
    <property type="match status" value="1"/>
</dbReference>
<evidence type="ECO:0000256" key="2">
    <source>
        <dbReference type="SAM" id="Phobius"/>
    </source>
</evidence>
<organism evidence="3 4">
    <name type="scientific">Escherichia coli</name>
    <dbReference type="NCBI Taxonomy" id="562"/>
    <lineage>
        <taxon>Bacteria</taxon>
        <taxon>Pseudomonadati</taxon>
        <taxon>Pseudomonadota</taxon>
        <taxon>Gammaproteobacteria</taxon>
        <taxon>Enterobacterales</taxon>
        <taxon>Enterobacteriaceae</taxon>
        <taxon>Escherichia</taxon>
    </lineage>
</organism>
<reference evidence="3 4" key="1">
    <citation type="submission" date="2019-10" db="EMBL/GenBank/DDBJ databases">
        <title>Antimicrobial-resistant enteric bacteria are widely distributed amongst people, animals and the environment in northern Tanzania.</title>
        <authorList>
            <person name="Subbiah M."/>
            <person name="Call D.R."/>
        </authorList>
    </citation>
    <scope>NUCLEOTIDE SEQUENCE [LARGE SCALE GENOMIC DNA]</scope>
    <source>
        <strain evidence="3 4">TzEc067</strain>
    </source>
</reference>
<evidence type="ECO:0000313" key="3">
    <source>
        <dbReference type="EMBL" id="KAE9731635.1"/>
    </source>
</evidence>
<dbReference type="EMBL" id="WSGM01000006">
    <property type="protein sequence ID" value="KAE9731635.1"/>
    <property type="molecule type" value="Genomic_DNA"/>
</dbReference>
<keyword evidence="2" id="KW-0812">Transmembrane</keyword>
<dbReference type="AlphaFoldDB" id="A0A6D0HBL0"/>
<accession>A0A6D0HBL0</accession>
<proteinExistence type="predicted"/>
<name>A0A6D0HBL0_ECOLX</name>
<keyword evidence="2" id="KW-1133">Transmembrane helix</keyword>
<feature type="transmembrane region" description="Helical" evidence="2">
    <location>
        <begin position="294"/>
        <end position="313"/>
    </location>
</feature>
<protein>
    <submittedName>
        <fullName evidence="3">SH3 domain-containing protein</fullName>
    </submittedName>
</protein>
<dbReference type="Proteomes" id="UP000437875">
    <property type="component" value="Unassembled WGS sequence"/>
</dbReference>
<dbReference type="RefSeq" id="WP_157702466.1">
    <property type="nucleotide sequence ID" value="NZ_WSGM01000006.1"/>
</dbReference>
<sequence length="427" mass="46225">MMKEKKTSLNNNENETDLPFKPSIVSENKLQNSVFSAIGSASLAHKLVQDSNVAALLKSHESLLAGTTVSSAFAAHKLVQDSGAAAFLKSHESLLAGTAVSSAFAAHKLVQDSNVAALLKNHESLLAGTAISNAFAAQKLVQDSGAAAFLKSHESLLAGTAVSSAFAAQKLVQDSGTAAFLKSHESLLAGTAVSSAFAAHKLVQDSGITALFKKQGGIFNENYFATSVAKHLEKLNATEIQTLQEAAILFSRSPQGAAIIATNIHAVEVKEPDALTKLKNHIEKSPITSSFRKLPLLVQLIIIYLVTTMYSVILDKNKELAMDLIEQAQQYVSKSISPKTHLKKLTKQLPSEVDISTLKHIRIITGENVRLRNTPSMRGDVLVKLEKYTPVIVIDKSDRKWLYVQLSFGEQKIYGWVNRSYTKAINH</sequence>
<feature type="region of interest" description="Disordered" evidence="1">
    <location>
        <begin position="1"/>
        <end position="20"/>
    </location>
</feature>
<gene>
    <name evidence="3" type="ORF">GP711_13280</name>
</gene>
<evidence type="ECO:0000313" key="4">
    <source>
        <dbReference type="Proteomes" id="UP000437875"/>
    </source>
</evidence>